<keyword evidence="2" id="KW-1185">Reference proteome</keyword>
<evidence type="ECO:0000313" key="1">
    <source>
        <dbReference type="EMBL" id="MED6179179.1"/>
    </source>
</evidence>
<gene>
    <name evidence="1" type="ORF">PIB30_114754</name>
</gene>
<reference evidence="1 2" key="1">
    <citation type="journal article" date="2023" name="Plants (Basel)">
        <title>Bridging the Gap: Combining Genomics and Transcriptomics Approaches to Understand Stylosanthes scabra, an Orphan Legume from the Brazilian Caatinga.</title>
        <authorList>
            <person name="Ferreira-Neto J.R.C."/>
            <person name="da Silva M.D."/>
            <person name="Binneck E."/>
            <person name="de Melo N.F."/>
            <person name="da Silva R.H."/>
            <person name="de Melo A.L.T.M."/>
            <person name="Pandolfi V."/>
            <person name="Bustamante F.O."/>
            <person name="Brasileiro-Vidal A.C."/>
            <person name="Benko-Iseppon A.M."/>
        </authorList>
    </citation>
    <scope>NUCLEOTIDE SEQUENCE [LARGE SCALE GENOMIC DNA]</scope>
    <source>
        <tissue evidence="1">Leaves</tissue>
    </source>
</reference>
<comment type="caution">
    <text evidence="1">The sequence shown here is derived from an EMBL/GenBank/DDBJ whole genome shotgun (WGS) entry which is preliminary data.</text>
</comment>
<accession>A0ABU6W076</accession>
<protein>
    <submittedName>
        <fullName evidence="1">Uncharacterized protein</fullName>
    </submittedName>
</protein>
<name>A0ABU6W076_9FABA</name>
<dbReference type="Proteomes" id="UP001341840">
    <property type="component" value="Unassembled WGS sequence"/>
</dbReference>
<feature type="non-terminal residue" evidence="1">
    <location>
        <position position="1"/>
    </location>
</feature>
<organism evidence="1 2">
    <name type="scientific">Stylosanthes scabra</name>
    <dbReference type="NCBI Taxonomy" id="79078"/>
    <lineage>
        <taxon>Eukaryota</taxon>
        <taxon>Viridiplantae</taxon>
        <taxon>Streptophyta</taxon>
        <taxon>Embryophyta</taxon>
        <taxon>Tracheophyta</taxon>
        <taxon>Spermatophyta</taxon>
        <taxon>Magnoliopsida</taxon>
        <taxon>eudicotyledons</taxon>
        <taxon>Gunneridae</taxon>
        <taxon>Pentapetalae</taxon>
        <taxon>rosids</taxon>
        <taxon>fabids</taxon>
        <taxon>Fabales</taxon>
        <taxon>Fabaceae</taxon>
        <taxon>Papilionoideae</taxon>
        <taxon>50 kb inversion clade</taxon>
        <taxon>dalbergioids sensu lato</taxon>
        <taxon>Dalbergieae</taxon>
        <taxon>Pterocarpus clade</taxon>
        <taxon>Stylosanthes</taxon>
    </lineage>
</organism>
<dbReference type="EMBL" id="JASCZI010162017">
    <property type="protein sequence ID" value="MED6179179.1"/>
    <property type="molecule type" value="Genomic_DNA"/>
</dbReference>
<proteinExistence type="predicted"/>
<sequence length="99" mass="11031">LSSISLAKLVSYQVGIDGEKLDQRYLNLHLDSGGSIVGTISKNDRKKHGKPPPISAPPVCLCCSKIAMLKWTIHSRRQLRRIQGVHLLPWKTLNESTKC</sequence>
<evidence type="ECO:0000313" key="2">
    <source>
        <dbReference type="Proteomes" id="UP001341840"/>
    </source>
</evidence>